<dbReference type="SMART" id="SM00283">
    <property type="entry name" value="MA"/>
    <property type="match status" value="1"/>
</dbReference>
<keyword evidence="6" id="KW-0472">Membrane</keyword>
<keyword evidence="6" id="KW-1133">Transmembrane helix</keyword>
<dbReference type="InterPro" id="IPR051310">
    <property type="entry name" value="MCP_chemotaxis"/>
</dbReference>
<dbReference type="EMBL" id="VJMG01000031">
    <property type="protein sequence ID" value="TRL38450.1"/>
    <property type="molecule type" value="Genomic_DNA"/>
</dbReference>
<dbReference type="Proteomes" id="UP000316801">
    <property type="component" value="Unassembled WGS sequence"/>
</dbReference>
<dbReference type="SUPFAM" id="SSF158472">
    <property type="entry name" value="HAMP domain-like"/>
    <property type="match status" value="1"/>
</dbReference>
<name>A0A549T9A8_9HYPH</name>
<dbReference type="RefSeq" id="WP_143125620.1">
    <property type="nucleotide sequence ID" value="NZ_VJMG01000031.1"/>
</dbReference>
<evidence type="ECO:0000256" key="5">
    <source>
        <dbReference type="SAM" id="Coils"/>
    </source>
</evidence>
<evidence type="ECO:0000256" key="3">
    <source>
        <dbReference type="ARBA" id="ARBA00029447"/>
    </source>
</evidence>
<evidence type="ECO:0000256" key="2">
    <source>
        <dbReference type="ARBA" id="ARBA00022500"/>
    </source>
</evidence>
<dbReference type="CDD" id="cd11386">
    <property type="entry name" value="MCP_signal"/>
    <property type="match status" value="1"/>
</dbReference>
<feature type="domain" description="HAMP" evidence="8">
    <location>
        <begin position="280"/>
        <end position="331"/>
    </location>
</feature>
<comment type="subcellular location">
    <subcellularLocation>
        <location evidence="1">Membrane</location>
    </subcellularLocation>
</comment>
<evidence type="ECO:0000259" key="7">
    <source>
        <dbReference type="PROSITE" id="PS50111"/>
    </source>
</evidence>
<dbReference type="PANTHER" id="PTHR43531">
    <property type="entry name" value="PROTEIN ICFG"/>
    <property type="match status" value="1"/>
</dbReference>
<reference evidence="9 10" key="1">
    <citation type="submission" date="2019-07" db="EMBL/GenBank/DDBJ databases">
        <title>Ln-dependent methylotrophs.</title>
        <authorList>
            <person name="Tani A."/>
        </authorList>
    </citation>
    <scope>NUCLEOTIDE SEQUENCE [LARGE SCALE GENOMIC DNA]</scope>
    <source>
        <strain evidence="9 10">SM12</strain>
    </source>
</reference>
<dbReference type="GO" id="GO:0007165">
    <property type="term" value="P:signal transduction"/>
    <property type="evidence" value="ECO:0007669"/>
    <property type="project" value="UniProtKB-KW"/>
</dbReference>
<evidence type="ECO:0000313" key="9">
    <source>
        <dbReference type="EMBL" id="TRL38450.1"/>
    </source>
</evidence>
<dbReference type="Gene3D" id="1.10.287.950">
    <property type="entry name" value="Methyl-accepting chemotaxis protein"/>
    <property type="match status" value="1"/>
</dbReference>
<keyword evidence="6" id="KW-0812">Transmembrane</keyword>
<keyword evidence="10" id="KW-1185">Reference proteome</keyword>
<evidence type="ECO:0000256" key="1">
    <source>
        <dbReference type="ARBA" id="ARBA00004370"/>
    </source>
</evidence>
<dbReference type="Pfam" id="PF00015">
    <property type="entry name" value="MCPsignal"/>
    <property type="match status" value="1"/>
</dbReference>
<proteinExistence type="inferred from homology"/>
<dbReference type="AlphaFoldDB" id="A0A549T9A8"/>
<gene>
    <name evidence="9" type="ORF">FNA46_12925</name>
</gene>
<dbReference type="SMART" id="SM00304">
    <property type="entry name" value="HAMP"/>
    <property type="match status" value="2"/>
</dbReference>
<dbReference type="PRINTS" id="PR00260">
    <property type="entry name" value="CHEMTRNSDUCR"/>
</dbReference>
<protein>
    <submittedName>
        <fullName evidence="9">Methyl-accepting chemotaxis protein</fullName>
    </submittedName>
</protein>
<dbReference type="GO" id="GO:0006935">
    <property type="term" value="P:chemotaxis"/>
    <property type="evidence" value="ECO:0007669"/>
    <property type="project" value="UniProtKB-KW"/>
</dbReference>
<evidence type="ECO:0000313" key="10">
    <source>
        <dbReference type="Proteomes" id="UP000316801"/>
    </source>
</evidence>
<dbReference type="PROSITE" id="PS50111">
    <property type="entry name" value="CHEMOTAXIS_TRANSDUC_2"/>
    <property type="match status" value="1"/>
</dbReference>
<dbReference type="InterPro" id="IPR003660">
    <property type="entry name" value="HAMP_dom"/>
</dbReference>
<feature type="domain" description="HAMP" evidence="8">
    <location>
        <begin position="199"/>
        <end position="252"/>
    </location>
</feature>
<keyword evidence="2" id="KW-0145">Chemotaxis</keyword>
<evidence type="ECO:0000259" key="8">
    <source>
        <dbReference type="PROSITE" id="PS50885"/>
    </source>
</evidence>
<dbReference type="PANTHER" id="PTHR43531:SF11">
    <property type="entry name" value="METHYL-ACCEPTING CHEMOTAXIS PROTEIN 3"/>
    <property type="match status" value="1"/>
</dbReference>
<dbReference type="FunFam" id="1.10.287.950:FF:000001">
    <property type="entry name" value="Methyl-accepting chemotaxis sensory transducer"/>
    <property type="match status" value="1"/>
</dbReference>
<comment type="similarity">
    <text evidence="3">Belongs to the methyl-accepting chemotaxis (MCP) protein family.</text>
</comment>
<comment type="caution">
    <text evidence="9">The sequence shown here is derived from an EMBL/GenBank/DDBJ whole genome shotgun (WGS) entry which is preliminary data.</text>
</comment>
<dbReference type="InterPro" id="IPR004090">
    <property type="entry name" value="Chemotax_Me-accpt_rcpt"/>
</dbReference>
<accession>A0A549T9A8</accession>
<evidence type="ECO:0000256" key="6">
    <source>
        <dbReference type="SAM" id="Phobius"/>
    </source>
</evidence>
<feature type="transmembrane region" description="Helical" evidence="6">
    <location>
        <begin position="175"/>
        <end position="197"/>
    </location>
</feature>
<feature type="domain" description="Methyl-accepting transducer" evidence="7">
    <location>
        <begin position="336"/>
        <end position="565"/>
    </location>
</feature>
<keyword evidence="4" id="KW-0807">Transducer</keyword>
<dbReference type="Pfam" id="PF00672">
    <property type="entry name" value="HAMP"/>
    <property type="match status" value="1"/>
</dbReference>
<evidence type="ECO:0000256" key="4">
    <source>
        <dbReference type="PROSITE-ProRule" id="PRU00284"/>
    </source>
</evidence>
<feature type="coiled-coil region" evidence="5">
    <location>
        <begin position="348"/>
        <end position="375"/>
    </location>
</feature>
<dbReference type="GO" id="GO:0004888">
    <property type="term" value="F:transmembrane signaling receptor activity"/>
    <property type="evidence" value="ECO:0007669"/>
    <property type="project" value="InterPro"/>
</dbReference>
<feature type="transmembrane region" description="Helical" evidence="6">
    <location>
        <begin position="12"/>
        <end position="34"/>
    </location>
</feature>
<keyword evidence="5" id="KW-0175">Coiled coil</keyword>
<sequence length="590" mass="62694">MPNFLRSLPLTAKLSAIIVTINLIGVIGLGISTWTSERAAMLSLISANWMKDTAQFATLASGGVKWGKADVVQEAYALYRDKADLHLVQFAAYGATLNVVDSWNRKEVDDLPSADALAKAAATRPEKPAIVDTGADPDLMTIVAPLPNDKSGKPTGYVVTTWTGDRIIDQIRSKVLTSVMLQSLVIIAAVTVFIVTMRRLVGQPLQVLSRRIAGLQQGDLQSPVVFQQKGDEIGFLARALEGFRKDAIAQQEQHRLAEEQQATISSERARNARMAEDNAATQARVMASVGSALERMAAGDLTATLGDLGPEFEKLRLDFNAMVQSVAVAITEIKSSAGNVESGAVELASQAEQLAKRTEQQAAALEETAAALDQVTATVRTSSQSAETTGAMVGEAKSEASHSAEVVRNAIGAMDRIQHSSSQIGTIIGVIDEIAFQTNLLALNAGVEAARAGEAGKGFAVVAQEVRELAQRSANAAKQIKNLIDVSNSEVANGVQLVNQTGDTLLKIEEHIGRIAEGIVGMVQSYRQQATGLQEINASISSMDQTTQQNAAMVEEVSAASHDLLSQSRTMQDASGRFQLGPLAGQRRVA</sequence>
<dbReference type="PROSITE" id="PS50885">
    <property type="entry name" value="HAMP"/>
    <property type="match status" value="2"/>
</dbReference>
<dbReference type="Gene3D" id="6.10.340.10">
    <property type="match status" value="1"/>
</dbReference>
<organism evidence="9 10">
    <name type="scientific">Rhizobium straminoryzae</name>
    <dbReference type="NCBI Taxonomy" id="1387186"/>
    <lineage>
        <taxon>Bacteria</taxon>
        <taxon>Pseudomonadati</taxon>
        <taxon>Pseudomonadota</taxon>
        <taxon>Alphaproteobacteria</taxon>
        <taxon>Hyphomicrobiales</taxon>
        <taxon>Rhizobiaceae</taxon>
        <taxon>Rhizobium/Agrobacterium group</taxon>
        <taxon>Rhizobium</taxon>
    </lineage>
</organism>
<dbReference type="InterPro" id="IPR004089">
    <property type="entry name" value="MCPsignal_dom"/>
</dbReference>
<dbReference type="SUPFAM" id="SSF58104">
    <property type="entry name" value="Methyl-accepting chemotaxis protein (MCP) signaling domain"/>
    <property type="match status" value="1"/>
</dbReference>
<dbReference type="GO" id="GO:0016020">
    <property type="term" value="C:membrane"/>
    <property type="evidence" value="ECO:0007669"/>
    <property type="project" value="UniProtKB-SubCell"/>
</dbReference>